<dbReference type="AlphaFoldDB" id="A0A317ZDF3"/>
<dbReference type="InParanoid" id="A0A317ZDF3"/>
<reference evidence="1 2" key="1">
    <citation type="submission" date="2018-05" db="EMBL/GenBank/DDBJ databases">
        <title>Coraliomargarita sinensis sp. nov., isolated from a marine solar saltern.</title>
        <authorList>
            <person name="Zhou L.Y."/>
        </authorList>
    </citation>
    <scope>NUCLEOTIDE SEQUENCE [LARGE SCALE GENOMIC DNA]</scope>
    <source>
        <strain evidence="1 2">WN38</strain>
    </source>
</reference>
<protein>
    <submittedName>
        <fullName evidence="1">Uncharacterized protein</fullName>
    </submittedName>
</protein>
<sequence length="138" mass="16355">MNLDVYYSTPAHERTFIGRWLWIVQNKGTAQIRGDYIDCRIGPISQRIRKREIESIELGTFPRTAKPIAYRYIDVGYRPAENETAHIYLVPHIPGRSPWLTPVWTMNKHTLQVLEYLNEWREYHTSQPGLELFDPQKK</sequence>
<name>A0A317ZDF3_9BACT</name>
<comment type="caution">
    <text evidence="1">The sequence shown here is derived from an EMBL/GenBank/DDBJ whole genome shotgun (WGS) entry which is preliminary data.</text>
</comment>
<keyword evidence="2" id="KW-1185">Reference proteome</keyword>
<proteinExistence type="predicted"/>
<evidence type="ECO:0000313" key="2">
    <source>
        <dbReference type="Proteomes" id="UP000247099"/>
    </source>
</evidence>
<evidence type="ECO:0000313" key="1">
    <source>
        <dbReference type="EMBL" id="PXA03334.1"/>
    </source>
</evidence>
<dbReference type="EMBL" id="QHJQ01000010">
    <property type="protein sequence ID" value="PXA03334.1"/>
    <property type="molecule type" value="Genomic_DNA"/>
</dbReference>
<gene>
    <name evidence="1" type="ORF">DDZ13_13000</name>
</gene>
<organism evidence="1 2">
    <name type="scientific">Coraliomargarita sinensis</name>
    <dbReference type="NCBI Taxonomy" id="2174842"/>
    <lineage>
        <taxon>Bacteria</taxon>
        <taxon>Pseudomonadati</taxon>
        <taxon>Verrucomicrobiota</taxon>
        <taxon>Opitutia</taxon>
        <taxon>Puniceicoccales</taxon>
        <taxon>Coraliomargaritaceae</taxon>
        <taxon>Coraliomargarita</taxon>
    </lineage>
</organism>
<dbReference type="RefSeq" id="WP_110131890.1">
    <property type="nucleotide sequence ID" value="NZ_QHJQ01000010.1"/>
</dbReference>
<dbReference type="Proteomes" id="UP000247099">
    <property type="component" value="Unassembled WGS sequence"/>
</dbReference>
<accession>A0A317ZDF3</accession>